<proteinExistence type="predicted"/>
<dbReference type="Proteomes" id="UP000189462">
    <property type="component" value="Unassembled WGS sequence"/>
</dbReference>
<reference evidence="2 3" key="1">
    <citation type="submission" date="2017-02" db="EMBL/GenBank/DDBJ databases">
        <title>Genomic diversity within the haloalkaliphilic genus Thioalkalivibrio.</title>
        <authorList>
            <person name="Ahn A.-C."/>
            <person name="Meier-Kolthoff J."/>
            <person name="Overmars L."/>
            <person name="Richter M."/>
            <person name="Woyke T."/>
            <person name="Sorokin D.Y."/>
            <person name="Muyzer G."/>
        </authorList>
    </citation>
    <scope>NUCLEOTIDE SEQUENCE [LARGE SCALE GENOMIC DNA]</scope>
    <source>
        <strain evidence="2 3">ALJD</strain>
    </source>
</reference>
<evidence type="ECO:0000259" key="1">
    <source>
        <dbReference type="Pfam" id="PF01636"/>
    </source>
</evidence>
<sequence length="352" mass="40297">MNWARDHNIVLGWAEVEKIARQRGDRDLQLALKKTRSNRASWADLRVVSMIMPYLSDHELYERLLADFDPCVDLHHATSAKAASFVGVGGGSESLHAYRIIEINGERLFEKVYRADSPSFQNILWFQNHLQDRLLSSNIRAPTIRMLSRSQRLAAVYYECIDIHPISNSAVLDRILEVSRTLRALGGDLARTDSSYYDSAPHHVTSWCARAYAANGLPEIATFIQQTEHKISKVQTQLSHGDLYKGNIGQNNVVIDWDECGLHPAGYDIARGLSFICLWDSLNELEEHIVSNFCDEMNEREFSDFLFSALFYSFVYYSLNKRGGDNFRYELYRRLSEWDSAGARSFHALSRS</sequence>
<dbReference type="Pfam" id="PF01636">
    <property type="entry name" value="APH"/>
    <property type="match status" value="1"/>
</dbReference>
<accession>A0A1V3NAG5</accession>
<protein>
    <recommendedName>
        <fullName evidence="1">Aminoglycoside phosphotransferase domain-containing protein</fullName>
    </recommendedName>
</protein>
<dbReference type="InterPro" id="IPR002575">
    <property type="entry name" value="Aminoglycoside_PTrfase"/>
</dbReference>
<comment type="caution">
    <text evidence="2">The sequence shown here is derived from an EMBL/GenBank/DDBJ whole genome shotgun (WGS) entry which is preliminary data.</text>
</comment>
<gene>
    <name evidence="2" type="ORF">B1C78_15550</name>
</gene>
<dbReference type="AlphaFoldDB" id="A0A1V3NAG5"/>
<name>A0A1V3NAG5_9GAMM</name>
<evidence type="ECO:0000313" key="3">
    <source>
        <dbReference type="Proteomes" id="UP000189462"/>
    </source>
</evidence>
<dbReference type="STRING" id="108003.B1C78_15550"/>
<keyword evidence="3" id="KW-1185">Reference proteome</keyword>
<feature type="domain" description="Aminoglycoside phosphotransferase" evidence="1">
    <location>
        <begin position="89"/>
        <end position="289"/>
    </location>
</feature>
<evidence type="ECO:0000313" key="2">
    <source>
        <dbReference type="EMBL" id="OOG22025.1"/>
    </source>
</evidence>
<dbReference type="SUPFAM" id="SSF56112">
    <property type="entry name" value="Protein kinase-like (PK-like)"/>
    <property type="match status" value="1"/>
</dbReference>
<dbReference type="InterPro" id="IPR011009">
    <property type="entry name" value="Kinase-like_dom_sf"/>
</dbReference>
<organism evidence="2 3">
    <name type="scientific">Thioalkalivibrio denitrificans</name>
    <dbReference type="NCBI Taxonomy" id="108003"/>
    <lineage>
        <taxon>Bacteria</taxon>
        <taxon>Pseudomonadati</taxon>
        <taxon>Pseudomonadota</taxon>
        <taxon>Gammaproteobacteria</taxon>
        <taxon>Chromatiales</taxon>
        <taxon>Ectothiorhodospiraceae</taxon>
        <taxon>Thioalkalivibrio</taxon>
    </lineage>
</organism>
<dbReference type="Gene3D" id="3.90.1200.10">
    <property type="match status" value="1"/>
</dbReference>
<dbReference type="EMBL" id="MVBK01000111">
    <property type="protein sequence ID" value="OOG22025.1"/>
    <property type="molecule type" value="Genomic_DNA"/>
</dbReference>